<sequence length="59" mass="5960">MGILGSSSSHSKGNVGGTNPLGTTTFAPPVKQVGIGVLDRGDVPVFALILEFPPPLEGE</sequence>
<name>A0A2D3I787_9VIRU</name>
<feature type="region of interest" description="Disordered" evidence="1">
    <location>
        <begin position="1"/>
        <end position="26"/>
    </location>
</feature>
<dbReference type="Proteomes" id="UP000267516">
    <property type="component" value="Segment"/>
</dbReference>
<reference evidence="2" key="1">
    <citation type="journal article" date="2018" name="Aquaculture">
        <title>Complete genome sequence of a white spot syndrome virus associated with a disease incursion in Australia.</title>
        <authorList>
            <person name="Oakey J."/>
            <person name="Smith C.S."/>
        </authorList>
    </citation>
    <scope>NUCLEOTIDE SEQUENCE [LARGE SCALE GENOMIC DNA]</scope>
    <source>
        <strain evidence="2">WSSV-AU</strain>
    </source>
</reference>
<organism evidence="2">
    <name type="scientific">White spot syndrome virus</name>
    <dbReference type="NCBI Taxonomy" id="342409"/>
    <lineage>
        <taxon>Viruses</taxon>
        <taxon>Viruses incertae sedis</taxon>
        <taxon>Naldaviricetes</taxon>
        <taxon>Nimaviridae</taxon>
        <taxon>Whispovirus</taxon>
    </lineage>
</organism>
<feature type="compositionally biased region" description="Polar residues" evidence="1">
    <location>
        <begin position="1"/>
        <end position="12"/>
    </location>
</feature>
<dbReference type="EMBL" id="MF768985">
    <property type="protein sequence ID" value="ATU84248.1"/>
    <property type="molecule type" value="Genomic_DNA"/>
</dbReference>
<evidence type="ECO:0000256" key="1">
    <source>
        <dbReference type="SAM" id="MobiDB-lite"/>
    </source>
</evidence>
<protein>
    <submittedName>
        <fullName evidence="2">ORF1181</fullName>
    </submittedName>
</protein>
<accession>A0A2D3I787</accession>
<proteinExistence type="predicted"/>
<evidence type="ECO:0000313" key="2">
    <source>
        <dbReference type="EMBL" id="ATU84248.1"/>
    </source>
</evidence>